<evidence type="ECO:0000256" key="1">
    <source>
        <dbReference type="SAM" id="MobiDB-lite"/>
    </source>
</evidence>
<dbReference type="OrthoDB" id="2413521at2759"/>
<comment type="caution">
    <text evidence="2">The sequence shown here is derived from an EMBL/GenBank/DDBJ whole genome shotgun (WGS) entry which is preliminary data.</text>
</comment>
<evidence type="ECO:0000313" key="3">
    <source>
        <dbReference type="Proteomes" id="UP000615446"/>
    </source>
</evidence>
<reference evidence="2" key="1">
    <citation type="submission" date="2019-10" db="EMBL/GenBank/DDBJ databases">
        <title>Conservation and host-specific expression of non-tandemly repeated heterogenous ribosome RNA gene in arbuscular mycorrhizal fungi.</title>
        <authorList>
            <person name="Maeda T."/>
            <person name="Kobayashi Y."/>
            <person name="Nakagawa T."/>
            <person name="Ezawa T."/>
            <person name="Yamaguchi K."/>
            <person name="Bino T."/>
            <person name="Nishimoto Y."/>
            <person name="Shigenobu S."/>
            <person name="Kawaguchi M."/>
        </authorList>
    </citation>
    <scope>NUCLEOTIDE SEQUENCE</scope>
    <source>
        <strain evidence="2">HR1</strain>
    </source>
</reference>
<dbReference type="AlphaFoldDB" id="A0A8H3M7J7"/>
<accession>A0A8H3M7J7</accession>
<feature type="compositionally biased region" description="Basic residues" evidence="1">
    <location>
        <begin position="207"/>
        <end position="225"/>
    </location>
</feature>
<feature type="region of interest" description="Disordered" evidence="1">
    <location>
        <begin position="185"/>
        <end position="243"/>
    </location>
</feature>
<organism evidence="2 3">
    <name type="scientific">Rhizophagus clarus</name>
    <dbReference type="NCBI Taxonomy" id="94130"/>
    <lineage>
        <taxon>Eukaryota</taxon>
        <taxon>Fungi</taxon>
        <taxon>Fungi incertae sedis</taxon>
        <taxon>Mucoromycota</taxon>
        <taxon>Glomeromycotina</taxon>
        <taxon>Glomeromycetes</taxon>
        <taxon>Glomerales</taxon>
        <taxon>Glomeraceae</taxon>
        <taxon>Rhizophagus</taxon>
    </lineage>
</organism>
<gene>
    <name evidence="2" type="ORF">RCL2_002600800</name>
</gene>
<proteinExistence type="predicted"/>
<sequence>MLAASINEKLKEYWLIIDNNTTISLILDPRNKISLFEPGEPTTNAIAVLREQFSFYLSQKPQSQASLPFTSSREYFRQLKKRRIGVTAETTLLPSPSPDFAEIERYLALPCDENVEALLWWQAHSTEFPASNGDRELSDDSENSDTDDKFQITISCSSTAANQSKLVITPQAPKEEMDISFTEEDQPAPQLHITNADQSKTDSSTKKDKKKRKKKNFAKTNHKKPISTQEKGKSLERTNKQSDIHGEDEANYIVTGFQLSPISMAVRDILIYDIPAKWSNFDILQHLSS</sequence>
<dbReference type="Proteomes" id="UP000615446">
    <property type="component" value="Unassembled WGS sequence"/>
</dbReference>
<protein>
    <recommendedName>
        <fullName evidence="4">HAT C-terminal dimerisation domain-containing protein</fullName>
    </recommendedName>
</protein>
<evidence type="ECO:0008006" key="4">
    <source>
        <dbReference type="Google" id="ProtNLM"/>
    </source>
</evidence>
<dbReference type="EMBL" id="BLAL01000281">
    <property type="protein sequence ID" value="GES99505.1"/>
    <property type="molecule type" value="Genomic_DNA"/>
</dbReference>
<feature type="compositionally biased region" description="Basic and acidic residues" evidence="1">
    <location>
        <begin position="230"/>
        <end position="243"/>
    </location>
</feature>
<evidence type="ECO:0000313" key="2">
    <source>
        <dbReference type="EMBL" id="GES99505.1"/>
    </source>
</evidence>
<name>A0A8H3M7J7_9GLOM</name>